<dbReference type="GO" id="GO:0061909">
    <property type="term" value="P:autophagosome-lysosome fusion"/>
    <property type="evidence" value="ECO:0007669"/>
    <property type="project" value="TreeGrafter"/>
</dbReference>
<dbReference type="InterPro" id="IPR055473">
    <property type="entry name" value="DUF7045"/>
</dbReference>
<dbReference type="PANTHER" id="PTHR22255">
    <property type="entry name" value="LP06548P"/>
    <property type="match status" value="1"/>
</dbReference>
<proteinExistence type="predicted"/>
<dbReference type="Pfam" id="PF23070">
    <property type="entry name" value="DUF7043"/>
    <property type="match status" value="1"/>
</dbReference>
<gene>
    <name evidence="5" type="primary">NCL1_05937</name>
    <name evidence="5" type="ORF">TNCT_708831</name>
</gene>
<dbReference type="Pfam" id="PF23073">
    <property type="entry name" value="DUF7045"/>
    <property type="match status" value="1"/>
</dbReference>
<evidence type="ECO:0000313" key="5">
    <source>
        <dbReference type="EMBL" id="GFR27562.1"/>
    </source>
</evidence>
<organism evidence="5 6">
    <name type="scientific">Trichonephila clavata</name>
    <name type="common">Joro spider</name>
    <name type="synonym">Nephila clavata</name>
    <dbReference type="NCBI Taxonomy" id="2740835"/>
    <lineage>
        <taxon>Eukaryota</taxon>
        <taxon>Metazoa</taxon>
        <taxon>Ecdysozoa</taxon>
        <taxon>Arthropoda</taxon>
        <taxon>Chelicerata</taxon>
        <taxon>Arachnida</taxon>
        <taxon>Araneae</taxon>
        <taxon>Araneomorphae</taxon>
        <taxon>Entelegynae</taxon>
        <taxon>Araneoidea</taxon>
        <taxon>Nephilidae</taxon>
        <taxon>Trichonephila</taxon>
    </lineage>
</organism>
<dbReference type="PANTHER" id="PTHR22255:SF9">
    <property type="entry name" value="LP06548P"/>
    <property type="match status" value="1"/>
</dbReference>
<feature type="domain" description="DUF7042" evidence="1">
    <location>
        <begin position="103"/>
        <end position="234"/>
    </location>
</feature>
<feature type="domain" description="DUF7044" evidence="3">
    <location>
        <begin position="3"/>
        <end position="84"/>
    </location>
</feature>
<keyword evidence="6" id="KW-1185">Reference proteome</keyword>
<evidence type="ECO:0000313" key="6">
    <source>
        <dbReference type="Proteomes" id="UP000887116"/>
    </source>
</evidence>
<dbReference type="Pfam" id="PF23069">
    <property type="entry name" value="DUF7042"/>
    <property type="match status" value="1"/>
</dbReference>
<dbReference type="Proteomes" id="UP000887116">
    <property type="component" value="Unassembled WGS sequence"/>
</dbReference>
<evidence type="ECO:0000259" key="4">
    <source>
        <dbReference type="Pfam" id="PF23073"/>
    </source>
</evidence>
<dbReference type="InterPro" id="IPR055471">
    <property type="entry name" value="DUF7043"/>
</dbReference>
<protein>
    <submittedName>
        <fullName evidence="5">Uncharacterized protein</fullName>
    </submittedName>
</protein>
<accession>A0A8X6M0K4</accession>
<evidence type="ECO:0000259" key="2">
    <source>
        <dbReference type="Pfam" id="PF23070"/>
    </source>
</evidence>
<feature type="domain" description="DUF7043" evidence="2">
    <location>
        <begin position="239"/>
        <end position="345"/>
    </location>
</feature>
<sequence>SKGCEFPERWTGTWFQKGVHPPIKIQKDVFSFKGKCLAASSHMFYIEDTKEKCFRCVVIYEKHPNVLQYRETYCDVYRSLNQACSILNADAPLYSLFRVDATPVSCELRGPFTFTYSRGHGECQYPLSTIDSCTDDSHLLFRFQACADVLGTESSAEELTCTAVWKEGSAHYLVGKISTKKNYKQSFTDENAYRCFVFDFLTDKGVIQMSQSADATCDGLVSPWEGSRTMRLTKSKHPTSGCQFPSWVTTKHKWRTLDGQTTYTFGAKNNSFKLTHSYQDQEDTKFICIEHVTGTANSSTVVAYSSSGCKNGYICMKLFRRHNHIIEIQYGELARSPQEACYSAFSTAPTQDFVTLVARTVPVSGCPQLIETNEIRVQVVKGASSSFKPELCGDHMVKIAGCRSYDSLEFLITCASYTDVKSFACHGSWEEDGRNYLITGLRNTGYKYCFVYWHKDKTAHLSGVHDTCRRKLEKTFTENVSFNISSTGVCDSFLSRQSTSLPSLTTLTISLLFVAVVSCLPIR</sequence>
<name>A0A8X6M0K4_TRICU</name>
<dbReference type="Pfam" id="PF23071">
    <property type="entry name" value="DUF7044"/>
    <property type="match status" value="1"/>
</dbReference>
<reference evidence="5" key="1">
    <citation type="submission" date="2020-07" db="EMBL/GenBank/DDBJ databases">
        <title>Multicomponent nature underlies the extraordinary mechanical properties of spider dragline silk.</title>
        <authorList>
            <person name="Kono N."/>
            <person name="Nakamura H."/>
            <person name="Mori M."/>
            <person name="Yoshida Y."/>
            <person name="Ohtoshi R."/>
            <person name="Malay A.D."/>
            <person name="Moran D.A.P."/>
            <person name="Tomita M."/>
            <person name="Numata K."/>
            <person name="Arakawa K."/>
        </authorList>
    </citation>
    <scope>NUCLEOTIDE SEQUENCE</scope>
</reference>
<comment type="caution">
    <text evidence="5">The sequence shown here is derived from an EMBL/GenBank/DDBJ whole genome shotgun (WGS) entry which is preliminary data.</text>
</comment>
<dbReference type="EMBL" id="BMAO01008935">
    <property type="protein sequence ID" value="GFR27562.1"/>
    <property type="molecule type" value="Genomic_DNA"/>
</dbReference>
<dbReference type="InterPro" id="IPR055470">
    <property type="entry name" value="DUF7042"/>
</dbReference>
<feature type="domain" description="DUF7045" evidence="4">
    <location>
        <begin position="401"/>
        <end position="472"/>
    </location>
</feature>
<dbReference type="OrthoDB" id="9979716at2759"/>
<evidence type="ECO:0000259" key="1">
    <source>
        <dbReference type="Pfam" id="PF23069"/>
    </source>
</evidence>
<feature type="non-terminal residue" evidence="5">
    <location>
        <position position="1"/>
    </location>
</feature>
<dbReference type="InterPro" id="IPR055472">
    <property type="entry name" value="DUF7044"/>
</dbReference>
<dbReference type="AlphaFoldDB" id="A0A8X6M0K4"/>
<evidence type="ECO:0000259" key="3">
    <source>
        <dbReference type="Pfam" id="PF23071"/>
    </source>
</evidence>